<feature type="repeat" description="TPR" evidence="1">
    <location>
        <begin position="102"/>
        <end position="135"/>
    </location>
</feature>
<keyword evidence="2" id="KW-1133">Transmembrane helix</keyword>
<evidence type="ECO:0000256" key="2">
    <source>
        <dbReference type="SAM" id="Phobius"/>
    </source>
</evidence>
<dbReference type="Pfam" id="PF06580">
    <property type="entry name" value="His_kinase"/>
    <property type="match status" value="1"/>
</dbReference>
<dbReference type="PROSITE" id="PS50005">
    <property type="entry name" value="TPR"/>
    <property type="match status" value="1"/>
</dbReference>
<dbReference type="Proteomes" id="UP000683507">
    <property type="component" value="Chromosome"/>
</dbReference>
<keyword evidence="2" id="KW-0812">Transmembrane</keyword>
<dbReference type="Gene3D" id="3.30.565.10">
    <property type="entry name" value="Histidine kinase-like ATPase, C-terminal domain"/>
    <property type="match status" value="1"/>
</dbReference>
<dbReference type="GO" id="GO:0000155">
    <property type="term" value="F:phosphorelay sensor kinase activity"/>
    <property type="evidence" value="ECO:0007669"/>
    <property type="project" value="InterPro"/>
</dbReference>
<feature type="domain" description="Signal transduction histidine kinase internal region" evidence="3">
    <location>
        <begin position="436"/>
        <end position="515"/>
    </location>
</feature>
<name>A0A916JJ68_9FLAO</name>
<dbReference type="GO" id="GO:0016020">
    <property type="term" value="C:membrane"/>
    <property type="evidence" value="ECO:0007669"/>
    <property type="project" value="InterPro"/>
</dbReference>
<dbReference type="SUPFAM" id="SSF48452">
    <property type="entry name" value="TPR-like"/>
    <property type="match status" value="2"/>
</dbReference>
<keyword evidence="5" id="KW-1185">Reference proteome</keyword>
<feature type="transmembrane region" description="Helical" evidence="2">
    <location>
        <begin position="394"/>
        <end position="414"/>
    </location>
</feature>
<dbReference type="SMART" id="SM00028">
    <property type="entry name" value="TPR"/>
    <property type="match status" value="6"/>
</dbReference>
<accession>A0A916JJ68</accession>
<dbReference type="InterPro" id="IPR036890">
    <property type="entry name" value="HATPase_C_sf"/>
</dbReference>
<evidence type="ECO:0000256" key="1">
    <source>
        <dbReference type="PROSITE-ProRule" id="PRU00339"/>
    </source>
</evidence>
<dbReference type="InterPro" id="IPR019734">
    <property type="entry name" value="TPR_rpt"/>
</dbReference>
<dbReference type="PANTHER" id="PTHR34220">
    <property type="entry name" value="SENSOR HISTIDINE KINASE YPDA"/>
    <property type="match status" value="1"/>
</dbReference>
<evidence type="ECO:0000313" key="4">
    <source>
        <dbReference type="EMBL" id="CAG5077072.1"/>
    </source>
</evidence>
<gene>
    <name evidence="4" type="ORF">CRYO30217_00283</name>
</gene>
<dbReference type="AlphaFoldDB" id="A0A916JJ68"/>
<dbReference type="SUPFAM" id="SSF55874">
    <property type="entry name" value="ATPase domain of HSP90 chaperone/DNA topoisomerase II/histidine kinase"/>
    <property type="match status" value="1"/>
</dbReference>
<evidence type="ECO:0000259" key="3">
    <source>
        <dbReference type="Pfam" id="PF06580"/>
    </source>
</evidence>
<reference evidence="4" key="1">
    <citation type="submission" date="2021-04" db="EMBL/GenBank/DDBJ databases">
        <authorList>
            <person name="Rodrigo-Torres L."/>
            <person name="Arahal R. D."/>
            <person name="Lucena T."/>
        </authorList>
    </citation>
    <scope>NUCLEOTIDE SEQUENCE</scope>
    <source>
        <strain evidence="4">AS29M-1</strain>
    </source>
</reference>
<dbReference type="EMBL" id="OU015584">
    <property type="protein sequence ID" value="CAG5077072.1"/>
    <property type="molecule type" value="Genomic_DNA"/>
</dbReference>
<dbReference type="KEGG" id="ptan:CRYO30217_00283"/>
<keyword evidence="1" id="KW-0802">TPR repeat</keyword>
<sequence length="635" mass="73002">MKPIIRKILFRTSLLLSVITNWINFYSQSENLEQLYSDSLFTNPTYSQEIALQMSQSSASDSLKSEWLKKVGIAYYYGADLDAATDYYKQAISKSKDPIFIAKCYSNIGVCFVEKHNYDSAIVYYNKAVGQLTETNHPFLGIIHTNLSKLYGDLEVYQKGVDHGKNAVYILSQNKSTHLSSLGNAYLNLGACYAGQDLQDSSIKYNGLAKKIFNETNQWSLQIASIRNLIKAFDIKEEQDSVSPLLQQYKNLLKTQPSDYYEMFFHQANGIYLYKTNHFDQAKIAYEKALILANELDNTVLIKDLQQNLALVYKKMGDYEQAYKSITYYHQLNDSLEHIKTGLKILEVEEKFQNAKKDKEIAILNKDIEIAAKNTKLQQLEIADQNQKIANRNLMIVSITLAGLVILSFVWIILKRRELRIKTNWLTSENERLKTERKLLQSQMNPHFIFNTLNSIQRFILENDTKSATTYMGKFGKLLRKILDFTRTDSVTLSEELSVLESYLGFEKLRFNDKFSYSIEDQTDASDDIELPPLITQPFVENAILHGFKEIDYIGKVNVTAKIEGAHLYLIITDNGIGREQAKLNSDFDRKSHGIEITMQRLKSEHHLNEVIYEDLFDSTKETSGTKVTIKIYLD</sequence>
<proteinExistence type="predicted"/>
<protein>
    <recommendedName>
        <fullName evidence="3">Signal transduction histidine kinase internal region domain-containing protein</fullName>
    </recommendedName>
</protein>
<dbReference type="InterPro" id="IPR050640">
    <property type="entry name" value="Bact_2-comp_sensor_kinase"/>
</dbReference>
<dbReference type="RefSeq" id="WP_258540523.1">
    <property type="nucleotide sequence ID" value="NZ_OU015584.1"/>
</dbReference>
<organism evidence="4 5">
    <name type="scientific">Parvicella tangerina</name>
    <dbReference type="NCBI Taxonomy" id="2829795"/>
    <lineage>
        <taxon>Bacteria</taxon>
        <taxon>Pseudomonadati</taxon>
        <taxon>Bacteroidota</taxon>
        <taxon>Flavobacteriia</taxon>
        <taxon>Flavobacteriales</taxon>
        <taxon>Parvicellaceae</taxon>
        <taxon>Parvicella</taxon>
    </lineage>
</organism>
<keyword evidence="2" id="KW-0472">Membrane</keyword>
<dbReference type="Gene3D" id="1.25.40.10">
    <property type="entry name" value="Tetratricopeptide repeat domain"/>
    <property type="match status" value="2"/>
</dbReference>
<evidence type="ECO:0000313" key="5">
    <source>
        <dbReference type="Proteomes" id="UP000683507"/>
    </source>
</evidence>
<dbReference type="InterPro" id="IPR010559">
    <property type="entry name" value="Sig_transdc_His_kin_internal"/>
</dbReference>
<dbReference type="PANTHER" id="PTHR34220:SF7">
    <property type="entry name" value="SENSOR HISTIDINE KINASE YPDA"/>
    <property type="match status" value="1"/>
</dbReference>
<dbReference type="InterPro" id="IPR011990">
    <property type="entry name" value="TPR-like_helical_dom_sf"/>
</dbReference>